<feature type="compositionally biased region" description="Polar residues" evidence="13">
    <location>
        <begin position="22"/>
        <end position="31"/>
    </location>
</feature>
<dbReference type="EMBL" id="CAJNOG010000185">
    <property type="protein sequence ID" value="CAF1053028.1"/>
    <property type="molecule type" value="Genomic_DNA"/>
</dbReference>
<evidence type="ECO:0000256" key="1">
    <source>
        <dbReference type="ARBA" id="ARBA00004141"/>
    </source>
</evidence>
<dbReference type="SUPFAM" id="SSF81324">
    <property type="entry name" value="Voltage-gated potassium channels"/>
    <property type="match status" value="1"/>
</dbReference>
<dbReference type="Gene3D" id="3.30.710.10">
    <property type="entry name" value="Potassium Channel Kv1.1, Chain A"/>
    <property type="match status" value="1"/>
</dbReference>
<keyword evidence="9" id="KW-0406">Ion transport</keyword>
<organism evidence="16 20">
    <name type="scientific">Adineta steineri</name>
    <dbReference type="NCBI Taxonomy" id="433720"/>
    <lineage>
        <taxon>Eukaryota</taxon>
        <taxon>Metazoa</taxon>
        <taxon>Spiralia</taxon>
        <taxon>Gnathifera</taxon>
        <taxon>Rotifera</taxon>
        <taxon>Eurotatoria</taxon>
        <taxon>Bdelloidea</taxon>
        <taxon>Adinetida</taxon>
        <taxon>Adinetidae</taxon>
        <taxon>Adineta</taxon>
    </lineage>
</organism>
<dbReference type="PRINTS" id="PR01496">
    <property type="entry name" value="SHAKERCHANEL"/>
</dbReference>
<dbReference type="EMBL" id="CAJOAZ010002926">
    <property type="protein sequence ID" value="CAF3971227.1"/>
    <property type="molecule type" value="Genomic_DNA"/>
</dbReference>
<comment type="subcellular location">
    <subcellularLocation>
        <location evidence="1">Membrane</location>
        <topology evidence="1">Multi-pass membrane protein</topology>
    </subcellularLocation>
</comment>
<dbReference type="PANTHER" id="PTHR11537">
    <property type="entry name" value="VOLTAGE-GATED POTASSIUM CHANNEL"/>
    <property type="match status" value="1"/>
</dbReference>
<dbReference type="AlphaFoldDB" id="A0A814EI97"/>
<dbReference type="PRINTS" id="PR00169">
    <property type="entry name" value="KCHANNEL"/>
</dbReference>
<dbReference type="FunFam" id="1.10.287.70:FF:000002">
    <property type="entry name" value="Potassium voltage-gated channel subfamily a member"/>
    <property type="match status" value="1"/>
</dbReference>
<evidence type="ECO:0000256" key="9">
    <source>
        <dbReference type="ARBA" id="ARBA00023065"/>
    </source>
</evidence>
<dbReference type="PRINTS" id="PR01491">
    <property type="entry name" value="KVCHANNEL"/>
</dbReference>
<keyword evidence="8 14" id="KW-1133">Transmembrane helix</keyword>
<dbReference type="FunFam" id="1.20.120.350:FF:000028">
    <property type="entry name" value="Potassium voltage-gated channel subfamily a member"/>
    <property type="match status" value="1"/>
</dbReference>
<dbReference type="InterPro" id="IPR003131">
    <property type="entry name" value="T1-type_BTB"/>
</dbReference>
<feature type="transmembrane region" description="Helical" evidence="14">
    <location>
        <begin position="398"/>
        <end position="419"/>
    </location>
</feature>
<dbReference type="Pfam" id="PF02214">
    <property type="entry name" value="BTB_2"/>
    <property type="match status" value="1"/>
</dbReference>
<dbReference type="Pfam" id="PF00520">
    <property type="entry name" value="Ion_trans"/>
    <property type="match status" value="1"/>
</dbReference>
<feature type="region of interest" description="Disordered" evidence="13">
    <location>
        <begin position="14"/>
        <end position="34"/>
    </location>
</feature>
<accession>A0A814EI97</accession>
<evidence type="ECO:0000256" key="2">
    <source>
        <dbReference type="ARBA" id="ARBA00022448"/>
    </source>
</evidence>
<evidence type="ECO:0000256" key="6">
    <source>
        <dbReference type="ARBA" id="ARBA00022882"/>
    </source>
</evidence>
<keyword evidence="3" id="KW-0633">Potassium transport</keyword>
<evidence type="ECO:0000256" key="11">
    <source>
        <dbReference type="ARBA" id="ARBA00023180"/>
    </source>
</evidence>
<keyword evidence="2" id="KW-0813">Transport</keyword>
<dbReference type="GO" id="GO:0008076">
    <property type="term" value="C:voltage-gated potassium channel complex"/>
    <property type="evidence" value="ECO:0007669"/>
    <property type="project" value="InterPro"/>
</dbReference>
<evidence type="ECO:0000256" key="5">
    <source>
        <dbReference type="ARBA" id="ARBA00022826"/>
    </source>
</evidence>
<evidence type="ECO:0000313" key="16">
    <source>
        <dbReference type="EMBL" id="CAF0972663.1"/>
    </source>
</evidence>
<dbReference type="Proteomes" id="UP000663860">
    <property type="component" value="Unassembled WGS sequence"/>
</dbReference>
<feature type="compositionally biased region" description="Polar residues" evidence="13">
    <location>
        <begin position="567"/>
        <end position="584"/>
    </location>
</feature>
<evidence type="ECO:0000313" key="18">
    <source>
        <dbReference type="EMBL" id="CAF3741268.1"/>
    </source>
</evidence>
<dbReference type="InterPro" id="IPR028325">
    <property type="entry name" value="VG_K_chnl"/>
</dbReference>
<dbReference type="InterPro" id="IPR005821">
    <property type="entry name" value="Ion_trans_dom"/>
</dbReference>
<feature type="region of interest" description="Disordered" evidence="13">
    <location>
        <begin position="562"/>
        <end position="584"/>
    </location>
</feature>
<dbReference type="InterPro" id="IPR003968">
    <property type="entry name" value="K_chnl_volt-dep_Kv"/>
</dbReference>
<dbReference type="Proteomes" id="UP000663868">
    <property type="component" value="Unassembled WGS sequence"/>
</dbReference>
<keyword evidence="4 14" id="KW-0812">Transmembrane</keyword>
<name>A0A814EI97_9BILA</name>
<proteinExistence type="predicted"/>
<dbReference type="Proteomes" id="UP000663844">
    <property type="component" value="Unassembled WGS sequence"/>
</dbReference>
<feature type="transmembrane region" description="Helical" evidence="14">
    <location>
        <begin position="459"/>
        <end position="480"/>
    </location>
</feature>
<evidence type="ECO:0000256" key="14">
    <source>
        <dbReference type="SAM" id="Phobius"/>
    </source>
</evidence>
<evidence type="ECO:0000256" key="13">
    <source>
        <dbReference type="SAM" id="MobiDB-lite"/>
    </source>
</evidence>
<dbReference type="FunFam" id="3.30.710.10:FF:000053">
    <property type="entry name" value="potassium voltage-gated channel subfamily A member 4"/>
    <property type="match status" value="1"/>
</dbReference>
<dbReference type="InterPro" id="IPR011333">
    <property type="entry name" value="SKP1/BTB/POZ_sf"/>
</dbReference>
<dbReference type="GO" id="GO:0005251">
    <property type="term" value="F:delayed rectifier potassium channel activity"/>
    <property type="evidence" value="ECO:0007669"/>
    <property type="project" value="TreeGrafter"/>
</dbReference>
<feature type="transmembrane region" description="Helical" evidence="14">
    <location>
        <begin position="295"/>
        <end position="315"/>
    </location>
</feature>
<evidence type="ECO:0000256" key="10">
    <source>
        <dbReference type="ARBA" id="ARBA00023136"/>
    </source>
</evidence>
<dbReference type="GO" id="GO:0051260">
    <property type="term" value="P:protein homooligomerization"/>
    <property type="evidence" value="ECO:0007669"/>
    <property type="project" value="InterPro"/>
</dbReference>
<dbReference type="GO" id="GO:0001508">
    <property type="term" value="P:action potential"/>
    <property type="evidence" value="ECO:0007669"/>
    <property type="project" value="TreeGrafter"/>
</dbReference>
<reference evidence="16" key="1">
    <citation type="submission" date="2021-02" db="EMBL/GenBank/DDBJ databases">
        <authorList>
            <person name="Nowell W R."/>
        </authorList>
    </citation>
    <scope>NUCLEOTIDE SEQUENCE</scope>
</reference>
<sequence>MILTDRSLCHETTRRRGVEFGNDQSSSSARTTGRHMSIVQHGPIHDLLNSIGAPSTFDGDPPRTSVVNCLVPNSLAVAARAFSRPLDEELTLEEQLEASKHPDYESTERVVINVSGLKFETQLQTLNNFPRTLLGNPSRRVLFFDPLRNEYFFDRNRPSFDAILYYYQSGGRLRRPNHVPIDVFTEEIKFFELGEDAFNKFREDEGFIKEEERILPKPEVQRKIWLLFEYPETSQWARVIALISVTVILMSIVIFCLETLPKFKRYRVRPADNTSYDSSRLTIEEDDIPELTEPFFIIETCCIVWFSFELIVRLISCPLKLVFLKSIMNIIDIVAIMPYFITLFTILAEEKTKSNQAMSLAILRVIRLVRVFRIFKLSRHSKGLQILGQTLRASMQELALLIFFLFIGVILFSSAVYFAEQSEPESFFKSIPDAFWWAMITMTTVGYGDMRPVGIFGKIVGSMCAIAGVLTIALPVPVIVSNFNYFYHRDIDSEEQKDIKYSSGTSTPPLVDITTDQFALAIPTSNSSGRIKGKKSISSGDAYYHLDESDAFLHSYSSPEDPIFRSPTANHKTIRTSPTQHLTQRKISTTISSNIYTSTEPLNVETDV</sequence>
<keyword evidence="12" id="KW-0407">Ion channel</keyword>
<evidence type="ECO:0000313" key="17">
    <source>
        <dbReference type="EMBL" id="CAF1053028.1"/>
    </source>
</evidence>
<keyword evidence="10 14" id="KW-0472">Membrane</keyword>
<evidence type="ECO:0000256" key="7">
    <source>
        <dbReference type="ARBA" id="ARBA00022958"/>
    </source>
</evidence>
<evidence type="ECO:0000313" key="20">
    <source>
        <dbReference type="Proteomes" id="UP000663860"/>
    </source>
</evidence>
<evidence type="ECO:0000259" key="15">
    <source>
        <dbReference type="SMART" id="SM00225"/>
    </source>
</evidence>
<evidence type="ECO:0000256" key="12">
    <source>
        <dbReference type="ARBA" id="ARBA00023303"/>
    </source>
</evidence>
<dbReference type="EMBL" id="CAJOBB010000738">
    <property type="protein sequence ID" value="CAF3741268.1"/>
    <property type="molecule type" value="Genomic_DNA"/>
</dbReference>
<keyword evidence="11" id="KW-0325">Glycoprotein</keyword>
<protein>
    <recommendedName>
        <fullName evidence="15">BTB domain-containing protein</fullName>
    </recommendedName>
</protein>
<feature type="transmembrane region" description="Helical" evidence="14">
    <location>
        <begin position="236"/>
        <end position="257"/>
    </location>
</feature>
<keyword evidence="6" id="KW-0851">Voltage-gated channel</keyword>
<evidence type="ECO:0000256" key="3">
    <source>
        <dbReference type="ARBA" id="ARBA00022538"/>
    </source>
</evidence>
<keyword evidence="7" id="KW-0630">Potassium</keyword>
<feature type="domain" description="BTB" evidence="15">
    <location>
        <begin position="108"/>
        <end position="208"/>
    </location>
</feature>
<evidence type="ECO:0000256" key="4">
    <source>
        <dbReference type="ARBA" id="ARBA00022692"/>
    </source>
</evidence>
<evidence type="ECO:0000313" key="19">
    <source>
        <dbReference type="EMBL" id="CAF3971227.1"/>
    </source>
</evidence>
<feature type="transmembrane region" description="Helical" evidence="14">
    <location>
        <begin position="327"/>
        <end position="348"/>
    </location>
</feature>
<dbReference type="EMBL" id="CAJNOE010000143">
    <property type="protein sequence ID" value="CAF0972663.1"/>
    <property type="molecule type" value="Genomic_DNA"/>
</dbReference>
<dbReference type="Gene3D" id="1.10.287.70">
    <property type="match status" value="1"/>
</dbReference>
<comment type="caution">
    <text evidence="16">The sequence shown here is derived from an EMBL/GenBank/DDBJ whole genome shotgun (WGS) entry which is preliminary data.</text>
</comment>
<dbReference type="Proteomes" id="UP000663845">
    <property type="component" value="Unassembled WGS sequence"/>
</dbReference>
<dbReference type="Gene3D" id="1.20.120.350">
    <property type="entry name" value="Voltage-gated potassium channels. Chain C"/>
    <property type="match status" value="1"/>
</dbReference>
<dbReference type="SUPFAM" id="SSF54695">
    <property type="entry name" value="POZ domain"/>
    <property type="match status" value="1"/>
</dbReference>
<gene>
    <name evidence="16" type="ORF">IZO911_LOCUS16129</name>
    <name evidence="17" type="ORF">JYZ213_LOCUS18789</name>
    <name evidence="18" type="ORF">KXQ929_LOCUS13673</name>
    <name evidence="19" type="ORF">OXD698_LOCUS27836</name>
</gene>
<dbReference type="InterPro" id="IPR003972">
    <property type="entry name" value="K_chnl_volt-dep_Kv1"/>
</dbReference>
<keyword evidence="5" id="KW-0631">Potassium channel</keyword>
<dbReference type="InterPro" id="IPR027359">
    <property type="entry name" value="Volt_channel_dom_sf"/>
</dbReference>
<evidence type="ECO:0000256" key="8">
    <source>
        <dbReference type="ARBA" id="ARBA00022989"/>
    </source>
</evidence>
<dbReference type="SMART" id="SM00225">
    <property type="entry name" value="BTB"/>
    <property type="match status" value="1"/>
</dbReference>
<dbReference type="InterPro" id="IPR000210">
    <property type="entry name" value="BTB/POZ_dom"/>
</dbReference>
<dbReference type="PANTHER" id="PTHR11537:SF113">
    <property type="entry name" value="POTASSIUM VOLTAGE-GATED CHANNEL PROTEIN SHAKER"/>
    <property type="match status" value="1"/>
</dbReference>